<gene>
    <name evidence="3" type="ORF">HTAM1171_LOCUS4229</name>
</gene>
<name>A0A7S2H8Y4_9STRA</name>
<dbReference type="AlphaFoldDB" id="A0A7S2H8Y4"/>
<dbReference type="PANTHER" id="PTHR35580:SF1">
    <property type="entry name" value="PHYTASE-LIKE DOMAIN-CONTAINING PROTEIN"/>
    <property type="match status" value="1"/>
</dbReference>
<dbReference type="EMBL" id="HBGV01006929">
    <property type="protein sequence ID" value="CAD9483907.1"/>
    <property type="molecule type" value="Transcribed_RNA"/>
</dbReference>
<feature type="transmembrane region" description="Helical" evidence="2">
    <location>
        <begin position="328"/>
        <end position="353"/>
    </location>
</feature>
<dbReference type="PANTHER" id="PTHR35580">
    <property type="entry name" value="CELL SURFACE GLYCOPROTEIN (S-LAYER PROTEIN)-LIKE PROTEIN"/>
    <property type="match status" value="1"/>
</dbReference>
<accession>A0A7S2H8Y4</accession>
<organism evidence="3">
    <name type="scientific">Helicotheca tamesis</name>
    <dbReference type="NCBI Taxonomy" id="374047"/>
    <lineage>
        <taxon>Eukaryota</taxon>
        <taxon>Sar</taxon>
        <taxon>Stramenopiles</taxon>
        <taxon>Ochrophyta</taxon>
        <taxon>Bacillariophyta</taxon>
        <taxon>Mediophyceae</taxon>
        <taxon>Lithodesmiophycidae</taxon>
        <taxon>Lithodesmiales</taxon>
        <taxon>Lithodesmiaceae</taxon>
        <taxon>Helicotheca</taxon>
    </lineage>
</organism>
<protein>
    <submittedName>
        <fullName evidence="3">Uncharacterized protein</fullName>
    </submittedName>
</protein>
<evidence type="ECO:0000256" key="1">
    <source>
        <dbReference type="SAM" id="MobiDB-lite"/>
    </source>
</evidence>
<sequence length="556" mass="60729">MLKEGWSRTYSPDGEITVMPSSLLYVSGSSSSEDVLLIAGSTSGSGAEFGAVDTDENDLDGFVSKMDPSSGQFMPGTFSFRIKSQSNKAEVVSSLCMKENSPGVKEFYVVGYTTGALDGVDSSGAEGFGKQAFIMKMNLDSLESPIWTQQLGPNNQSGDTFGIGCAVTPDGNDVYLSGIVTNGSGIQGTDKFSTTSEGGDDVFVAKYDAAYGKIQFLQQIGTSENESLARGGGITVDTEGNAILMGTTKGSLMRYRGKQNRERRTADAFFGHTYNTADVFVMSVSRESGEHRTPMERVVVGGEMSAPSLSTGIATNQSSGQHGSSVSAFHIIGVTMLIMLSCGVVVFTLFVGYKFYQKRVSDKDFLSHNVDLAKHLEDFEDVEVEIRHSATGGVHGMYHFDEAGKKDENIDKTTSFISATDPRLMSSRLLKESMFMDDDEEEKNYDLTMEAANTPDDLYDDDAIVNDDDDVDYNVGRMRRSNFRRGNKTRTASYRGLVDSYDTIWKDCAEIADSNDELKAPPKHAFQTMPMEETKPRGRNTPSPNRTEETDNFRIT</sequence>
<evidence type="ECO:0000313" key="3">
    <source>
        <dbReference type="EMBL" id="CAD9483907.1"/>
    </source>
</evidence>
<keyword evidence="2" id="KW-1133">Transmembrane helix</keyword>
<feature type="compositionally biased region" description="Basic and acidic residues" evidence="1">
    <location>
        <begin position="546"/>
        <end position="556"/>
    </location>
</feature>
<keyword evidence="2" id="KW-0472">Membrane</keyword>
<feature type="region of interest" description="Disordered" evidence="1">
    <location>
        <begin position="516"/>
        <end position="556"/>
    </location>
</feature>
<evidence type="ECO:0000256" key="2">
    <source>
        <dbReference type="SAM" id="Phobius"/>
    </source>
</evidence>
<dbReference type="InterPro" id="IPR052918">
    <property type="entry name" value="Motility_Chemotaxis_Reg"/>
</dbReference>
<reference evidence="3" key="1">
    <citation type="submission" date="2021-01" db="EMBL/GenBank/DDBJ databases">
        <authorList>
            <person name="Corre E."/>
            <person name="Pelletier E."/>
            <person name="Niang G."/>
            <person name="Scheremetjew M."/>
            <person name="Finn R."/>
            <person name="Kale V."/>
            <person name="Holt S."/>
            <person name="Cochrane G."/>
            <person name="Meng A."/>
            <person name="Brown T."/>
            <person name="Cohen L."/>
        </authorList>
    </citation>
    <scope>NUCLEOTIDE SEQUENCE</scope>
    <source>
        <strain evidence="3">CCMP826</strain>
    </source>
</reference>
<keyword evidence="2" id="KW-0812">Transmembrane</keyword>
<proteinExistence type="predicted"/>